<dbReference type="STRING" id="104099.AD949_06875"/>
<dbReference type="InterPro" id="IPR001544">
    <property type="entry name" value="Aminotrans_IV"/>
</dbReference>
<evidence type="ECO:0000256" key="5">
    <source>
        <dbReference type="ARBA" id="ARBA00009320"/>
    </source>
</evidence>
<accession>A0A4Y3TPF9</accession>
<dbReference type="Pfam" id="PF01063">
    <property type="entry name" value="Aminotran_4"/>
    <property type="match status" value="1"/>
</dbReference>
<evidence type="ECO:0000256" key="1">
    <source>
        <dbReference type="ARBA" id="ARBA00003109"/>
    </source>
</evidence>
<keyword evidence="12" id="KW-0808">Transferase</keyword>
<dbReference type="SUPFAM" id="SSF56752">
    <property type="entry name" value="D-aminoacid aminotransferase-like PLP-dependent enzymes"/>
    <property type="match status" value="1"/>
</dbReference>
<evidence type="ECO:0000256" key="4">
    <source>
        <dbReference type="ARBA" id="ARBA00005072"/>
    </source>
</evidence>
<comment type="similarity">
    <text evidence="5">Belongs to the class-IV pyridoxal-phosphate-dependent aminotransferase family.</text>
</comment>
<comment type="catalytic activity">
    <reaction evidence="10">
        <text>L-isoleucine + 2-oxoglutarate = (S)-3-methyl-2-oxopentanoate + L-glutamate</text>
        <dbReference type="Rhea" id="RHEA:24801"/>
        <dbReference type="ChEBI" id="CHEBI:16810"/>
        <dbReference type="ChEBI" id="CHEBI:29985"/>
        <dbReference type="ChEBI" id="CHEBI:35146"/>
        <dbReference type="ChEBI" id="CHEBI:58045"/>
        <dbReference type="EC" id="2.6.1.42"/>
    </reaction>
</comment>
<dbReference type="InterPro" id="IPR036038">
    <property type="entry name" value="Aminotransferase-like"/>
</dbReference>
<dbReference type="PANTHER" id="PTHR42743">
    <property type="entry name" value="AMINO-ACID AMINOTRANSFERASE"/>
    <property type="match status" value="1"/>
</dbReference>
<evidence type="ECO:0000313" key="12">
    <source>
        <dbReference type="EMBL" id="GEB82880.1"/>
    </source>
</evidence>
<dbReference type="InterPro" id="IPR043131">
    <property type="entry name" value="BCAT-like_N"/>
</dbReference>
<dbReference type="InterPro" id="IPR043132">
    <property type="entry name" value="BCAT-like_C"/>
</dbReference>
<dbReference type="GO" id="GO:0009082">
    <property type="term" value="P:branched-chain amino acid biosynthetic process"/>
    <property type="evidence" value="ECO:0007669"/>
    <property type="project" value="UniProtKB-KW"/>
</dbReference>
<keyword evidence="13" id="KW-1185">Reference proteome</keyword>
<reference evidence="12 13" key="1">
    <citation type="submission" date="2019-06" db="EMBL/GenBank/DDBJ databases">
        <title>Whole genome shotgun sequence of Acetobacter orleanensis NBRC 13752.</title>
        <authorList>
            <person name="Hosoyama A."/>
            <person name="Uohara A."/>
            <person name="Ohji S."/>
            <person name="Ichikawa N."/>
        </authorList>
    </citation>
    <scope>NUCLEOTIDE SEQUENCE [LARGE SCALE GENOMIC DNA]</scope>
    <source>
        <strain evidence="12 13">NBRC 13752</strain>
    </source>
</reference>
<comment type="catalytic activity">
    <reaction evidence="11">
        <text>L-leucine + 2-oxoglutarate = 4-methyl-2-oxopentanoate + L-glutamate</text>
        <dbReference type="Rhea" id="RHEA:18321"/>
        <dbReference type="ChEBI" id="CHEBI:16810"/>
        <dbReference type="ChEBI" id="CHEBI:17865"/>
        <dbReference type="ChEBI" id="CHEBI:29985"/>
        <dbReference type="ChEBI" id="CHEBI:57427"/>
        <dbReference type="EC" id="2.6.1.42"/>
    </reaction>
</comment>
<keyword evidence="8" id="KW-0028">Amino-acid biosynthesis</keyword>
<evidence type="ECO:0000256" key="6">
    <source>
        <dbReference type="ARBA" id="ARBA00013053"/>
    </source>
</evidence>
<organism evidence="12 13">
    <name type="scientific">Acetobacter orleanensis</name>
    <dbReference type="NCBI Taxonomy" id="104099"/>
    <lineage>
        <taxon>Bacteria</taxon>
        <taxon>Pseudomonadati</taxon>
        <taxon>Pseudomonadota</taxon>
        <taxon>Alphaproteobacteria</taxon>
        <taxon>Acetobacterales</taxon>
        <taxon>Acetobacteraceae</taxon>
        <taxon>Acetobacter</taxon>
    </lineage>
</organism>
<comment type="pathway">
    <text evidence="4">Amino-acid biosynthesis; L-leucine biosynthesis; L-leucine from 3-methyl-2-oxobutanoate: step 4/4.</text>
</comment>
<dbReference type="Proteomes" id="UP000317617">
    <property type="component" value="Unassembled WGS sequence"/>
</dbReference>
<dbReference type="EC" id="2.6.1.42" evidence="6"/>
<evidence type="ECO:0000256" key="11">
    <source>
        <dbReference type="ARBA" id="ARBA00049229"/>
    </source>
</evidence>
<dbReference type="GO" id="GO:0004084">
    <property type="term" value="F:branched-chain-amino-acid transaminase activity"/>
    <property type="evidence" value="ECO:0007669"/>
    <property type="project" value="UniProtKB-EC"/>
</dbReference>
<comment type="function">
    <text evidence="1">Acts on leucine, isoleucine and valine.</text>
</comment>
<dbReference type="PANTHER" id="PTHR42743:SF11">
    <property type="entry name" value="AMINODEOXYCHORISMATE LYASE"/>
    <property type="match status" value="1"/>
</dbReference>
<dbReference type="Gene3D" id="3.30.470.10">
    <property type="match status" value="1"/>
</dbReference>
<dbReference type="Gene3D" id="3.20.10.10">
    <property type="entry name" value="D-amino Acid Aminotransferase, subunit A, domain 2"/>
    <property type="match status" value="1"/>
</dbReference>
<dbReference type="EMBL" id="BJMU01000005">
    <property type="protein sequence ID" value="GEB82880.1"/>
    <property type="molecule type" value="Genomic_DNA"/>
</dbReference>
<evidence type="ECO:0000313" key="13">
    <source>
        <dbReference type="Proteomes" id="UP000317617"/>
    </source>
</evidence>
<sequence length="274" mass="29603">MRFVWLNGQICPAEAAHVSLADRGLTLGDGLFETLRVHNGRVCHMDLHMQRLQNGGAVLELSVPNGAVVAQAAQELLAVTGIQNGSMRLTVTRGVAPRGLLPPQHEQPTIFMTAAEGTAKVTAMSLMTSQTIRRDERSPLNSVKSLNYLPNILARQEAERAACGDALLLNLQGRIAETTVSTVIIQEQGGFITPPVSEGALPGVARAVLLRAGMLREEMISRERLNFADGVYLINSLSVRRVKTVDGAPIRHSPLGLRRVCEQFEIPFSEGEGA</sequence>
<dbReference type="GO" id="GO:0005829">
    <property type="term" value="C:cytosol"/>
    <property type="evidence" value="ECO:0007669"/>
    <property type="project" value="TreeGrafter"/>
</dbReference>
<protein>
    <recommendedName>
        <fullName evidence="7">Probable branched-chain-amino-acid aminotransferase</fullName>
        <ecNumber evidence="6">2.6.1.42</ecNumber>
    </recommendedName>
</protein>
<comment type="catalytic activity">
    <reaction evidence="9">
        <text>L-valine + 2-oxoglutarate = 3-methyl-2-oxobutanoate + L-glutamate</text>
        <dbReference type="Rhea" id="RHEA:24813"/>
        <dbReference type="ChEBI" id="CHEBI:11851"/>
        <dbReference type="ChEBI" id="CHEBI:16810"/>
        <dbReference type="ChEBI" id="CHEBI:29985"/>
        <dbReference type="ChEBI" id="CHEBI:57762"/>
        <dbReference type="EC" id="2.6.1.42"/>
    </reaction>
</comment>
<evidence type="ECO:0000256" key="3">
    <source>
        <dbReference type="ARBA" id="ARBA00004931"/>
    </source>
</evidence>
<evidence type="ECO:0000256" key="7">
    <source>
        <dbReference type="ARBA" id="ARBA00014472"/>
    </source>
</evidence>
<keyword evidence="8" id="KW-0100">Branched-chain amino acid biosynthesis</keyword>
<dbReference type="AlphaFoldDB" id="A0A4Y3TPF9"/>
<comment type="caution">
    <text evidence="12">The sequence shown here is derived from an EMBL/GenBank/DDBJ whole genome shotgun (WGS) entry which is preliminary data.</text>
</comment>
<evidence type="ECO:0000256" key="8">
    <source>
        <dbReference type="ARBA" id="ARBA00023304"/>
    </source>
</evidence>
<evidence type="ECO:0000256" key="9">
    <source>
        <dbReference type="ARBA" id="ARBA00048212"/>
    </source>
</evidence>
<dbReference type="RefSeq" id="WP_048835385.1">
    <property type="nucleotide sequence ID" value="NZ_BJMU01000005.1"/>
</dbReference>
<evidence type="ECO:0000256" key="10">
    <source>
        <dbReference type="ARBA" id="ARBA00048798"/>
    </source>
</evidence>
<comment type="pathway">
    <text evidence="2">Amino-acid biosynthesis; L-isoleucine biosynthesis; L-isoleucine from 2-oxobutanoate: step 4/4.</text>
</comment>
<gene>
    <name evidence="12" type="ORF">AOR01nite_13570</name>
</gene>
<name>A0A4Y3TPF9_9PROT</name>
<proteinExistence type="inferred from homology"/>
<dbReference type="OrthoDB" id="9805628at2"/>
<dbReference type="InterPro" id="IPR050571">
    <property type="entry name" value="Class-IV_PLP-Dep_Aminotrnsfr"/>
</dbReference>
<keyword evidence="12" id="KW-0032">Aminotransferase</keyword>
<evidence type="ECO:0000256" key="2">
    <source>
        <dbReference type="ARBA" id="ARBA00004824"/>
    </source>
</evidence>
<comment type="pathway">
    <text evidence="3">Amino-acid biosynthesis; L-valine biosynthesis; L-valine from pyruvate: step 4/4.</text>
</comment>